<evidence type="ECO:0000313" key="3">
    <source>
        <dbReference type="Proteomes" id="UP000799439"/>
    </source>
</evidence>
<dbReference type="AlphaFoldDB" id="A0A9P4IZT8"/>
<comment type="caution">
    <text evidence="2">The sequence shown here is derived from an EMBL/GenBank/DDBJ whole genome shotgun (WGS) entry which is preliminary data.</text>
</comment>
<sequence length="171" mass="18779">MRGMGCAAGAGVEQCQYLPDQRGSVYGEADAMLKQSLVRPGSWHWCDPNQCGIWLSVRYICTLQPSDPIEGDDLRIWGARIVCAAKWPKVKDGRRSDTPKLGPPQTGSAPFRSSPGRCSSSLHVLIEWRGTRHIRASHLYTGPFYRSNQMHGGKSVVASTMVPCGRIPGRP</sequence>
<accession>A0A9P4IZT8</accession>
<reference evidence="2" key="1">
    <citation type="journal article" date="2020" name="Stud. Mycol.">
        <title>101 Dothideomycetes genomes: a test case for predicting lifestyles and emergence of pathogens.</title>
        <authorList>
            <person name="Haridas S."/>
            <person name="Albert R."/>
            <person name="Binder M."/>
            <person name="Bloem J."/>
            <person name="Labutti K."/>
            <person name="Salamov A."/>
            <person name="Andreopoulos B."/>
            <person name="Baker S."/>
            <person name="Barry K."/>
            <person name="Bills G."/>
            <person name="Bluhm B."/>
            <person name="Cannon C."/>
            <person name="Castanera R."/>
            <person name="Culley D."/>
            <person name="Daum C."/>
            <person name="Ezra D."/>
            <person name="Gonzalez J."/>
            <person name="Henrissat B."/>
            <person name="Kuo A."/>
            <person name="Liang C."/>
            <person name="Lipzen A."/>
            <person name="Lutzoni F."/>
            <person name="Magnuson J."/>
            <person name="Mondo S."/>
            <person name="Nolan M."/>
            <person name="Ohm R."/>
            <person name="Pangilinan J."/>
            <person name="Park H.-J."/>
            <person name="Ramirez L."/>
            <person name="Alfaro M."/>
            <person name="Sun H."/>
            <person name="Tritt A."/>
            <person name="Yoshinaga Y."/>
            <person name="Zwiers L.-H."/>
            <person name="Turgeon B."/>
            <person name="Goodwin S."/>
            <person name="Spatafora J."/>
            <person name="Crous P."/>
            <person name="Grigoriev I."/>
        </authorList>
    </citation>
    <scope>NUCLEOTIDE SEQUENCE</scope>
    <source>
        <strain evidence="2">CBS 260.36</strain>
    </source>
</reference>
<organism evidence="2 3">
    <name type="scientific">Myriangium duriaei CBS 260.36</name>
    <dbReference type="NCBI Taxonomy" id="1168546"/>
    <lineage>
        <taxon>Eukaryota</taxon>
        <taxon>Fungi</taxon>
        <taxon>Dikarya</taxon>
        <taxon>Ascomycota</taxon>
        <taxon>Pezizomycotina</taxon>
        <taxon>Dothideomycetes</taxon>
        <taxon>Dothideomycetidae</taxon>
        <taxon>Myriangiales</taxon>
        <taxon>Myriangiaceae</taxon>
        <taxon>Myriangium</taxon>
    </lineage>
</organism>
<protein>
    <submittedName>
        <fullName evidence="2">Uncharacterized protein</fullName>
    </submittedName>
</protein>
<dbReference type="EMBL" id="ML996090">
    <property type="protein sequence ID" value="KAF2149854.1"/>
    <property type="molecule type" value="Genomic_DNA"/>
</dbReference>
<dbReference type="Proteomes" id="UP000799439">
    <property type="component" value="Unassembled WGS sequence"/>
</dbReference>
<evidence type="ECO:0000256" key="1">
    <source>
        <dbReference type="SAM" id="MobiDB-lite"/>
    </source>
</evidence>
<evidence type="ECO:0000313" key="2">
    <source>
        <dbReference type="EMBL" id="KAF2149854.1"/>
    </source>
</evidence>
<gene>
    <name evidence="2" type="ORF">K461DRAFT_34959</name>
</gene>
<feature type="region of interest" description="Disordered" evidence="1">
    <location>
        <begin position="91"/>
        <end position="116"/>
    </location>
</feature>
<name>A0A9P4IZT8_9PEZI</name>
<keyword evidence="3" id="KW-1185">Reference proteome</keyword>
<proteinExistence type="predicted"/>